<gene>
    <name evidence="1" type="ORF">QLS65_04765</name>
</gene>
<organism evidence="1 2">
    <name type="scientific">Flavobacterium algoritolerans</name>
    <dbReference type="NCBI Taxonomy" id="3041254"/>
    <lineage>
        <taxon>Bacteria</taxon>
        <taxon>Pseudomonadati</taxon>
        <taxon>Bacteroidota</taxon>
        <taxon>Flavobacteriia</taxon>
        <taxon>Flavobacteriales</taxon>
        <taxon>Flavobacteriaceae</taxon>
        <taxon>Flavobacterium</taxon>
    </lineage>
</organism>
<accession>A0ABT6V7I4</accession>
<sequence length="76" mass="8667">MLFPYFKDKKINHIVSKEARKFRNKYAQTVLGIKKPSAETNGSCILAPIAATSPDLEIQGFLAVVFIYREYSVERD</sequence>
<evidence type="ECO:0000313" key="1">
    <source>
        <dbReference type="EMBL" id="MDI5894192.1"/>
    </source>
</evidence>
<dbReference type="RefSeq" id="WP_282715568.1">
    <property type="nucleotide sequence ID" value="NZ_JASCRZ010000001.1"/>
</dbReference>
<keyword evidence="2" id="KW-1185">Reference proteome</keyword>
<name>A0ABT6V7I4_9FLAO</name>
<proteinExistence type="predicted"/>
<reference evidence="1 2" key="1">
    <citation type="submission" date="2023-04" db="EMBL/GenBank/DDBJ databases">
        <title>Two novel species of Flavobacterium.</title>
        <authorList>
            <person name="Liu Q."/>
            <person name="Xin Y.-H."/>
        </authorList>
    </citation>
    <scope>NUCLEOTIDE SEQUENCE [LARGE SCALE GENOMIC DNA]</scope>
    <source>
        <strain evidence="1 2">LB1P51</strain>
    </source>
</reference>
<evidence type="ECO:0000313" key="2">
    <source>
        <dbReference type="Proteomes" id="UP001243403"/>
    </source>
</evidence>
<dbReference type="Proteomes" id="UP001243403">
    <property type="component" value="Unassembled WGS sequence"/>
</dbReference>
<protein>
    <submittedName>
        <fullName evidence="1">Uncharacterized protein</fullName>
    </submittedName>
</protein>
<comment type="caution">
    <text evidence="1">The sequence shown here is derived from an EMBL/GenBank/DDBJ whole genome shotgun (WGS) entry which is preliminary data.</text>
</comment>
<dbReference type="EMBL" id="JASCRZ010000001">
    <property type="protein sequence ID" value="MDI5894192.1"/>
    <property type="molecule type" value="Genomic_DNA"/>
</dbReference>